<evidence type="ECO:0000313" key="6">
    <source>
        <dbReference type="Proteomes" id="UP001500449"/>
    </source>
</evidence>
<dbReference type="EMBL" id="BAAAQK010000016">
    <property type="protein sequence ID" value="GAA1857911.1"/>
    <property type="molecule type" value="Genomic_DNA"/>
</dbReference>
<keyword evidence="6" id="KW-1185">Reference proteome</keyword>
<organism evidence="5 6">
    <name type="scientific">Pseudonocardia ailaonensis</name>
    <dbReference type="NCBI Taxonomy" id="367279"/>
    <lineage>
        <taxon>Bacteria</taxon>
        <taxon>Bacillati</taxon>
        <taxon>Actinomycetota</taxon>
        <taxon>Actinomycetes</taxon>
        <taxon>Pseudonocardiales</taxon>
        <taxon>Pseudonocardiaceae</taxon>
        <taxon>Pseudonocardia</taxon>
    </lineage>
</organism>
<dbReference type="PANTHER" id="PTHR32308">
    <property type="entry name" value="LYASE BETA SUBUNIT, PUTATIVE (AFU_ORTHOLOGUE AFUA_4G13030)-RELATED"/>
    <property type="match status" value="1"/>
</dbReference>
<sequence>MSAGGVPLFVPAHVARLRDKAAGLAVPLILDLEDAVPPGEKDAARRGAADLVEALPGRCTVRINPLTVERGFGTAVGADDLPAVLRPGLAGILAPKIDDEAALHDVDAHLSDAERRAGVAEGSTPLRVIVETARGVVGVHALALAAAALPRRVDLAFGAGDLTTDLGIEWGRDESAFDTPRALVPLACRAANLGRPMDTVFADVGDIEGLRASALRGKALGYAGKPAIHPGQLEVIQDVYRPTPCELEWAREVVDAAARYAADGAGAFLLEGRMIDDPVVARARDLLATTTEGPR</sequence>
<proteinExistence type="predicted"/>
<evidence type="ECO:0000313" key="5">
    <source>
        <dbReference type="EMBL" id="GAA1857911.1"/>
    </source>
</evidence>
<dbReference type="SUPFAM" id="SSF51621">
    <property type="entry name" value="Phosphoenolpyruvate/pyruvate domain"/>
    <property type="match status" value="1"/>
</dbReference>
<dbReference type="Gene3D" id="3.20.20.60">
    <property type="entry name" value="Phosphoenolpyruvate-binding domains"/>
    <property type="match status" value="1"/>
</dbReference>
<keyword evidence="3" id="KW-0460">Magnesium</keyword>
<dbReference type="GO" id="GO:0016829">
    <property type="term" value="F:lyase activity"/>
    <property type="evidence" value="ECO:0007669"/>
    <property type="project" value="UniProtKB-KW"/>
</dbReference>
<reference evidence="5 6" key="1">
    <citation type="journal article" date="2019" name="Int. J. Syst. Evol. Microbiol.">
        <title>The Global Catalogue of Microorganisms (GCM) 10K type strain sequencing project: providing services to taxonomists for standard genome sequencing and annotation.</title>
        <authorList>
            <consortium name="The Broad Institute Genomics Platform"/>
            <consortium name="The Broad Institute Genome Sequencing Center for Infectious Disease"/>
            <person name="Wu L."/>
            <person name="Ma J."/>
        </authorList>
    </citation>
    <scope>NUCLEOTIDE SEQUENCE [LARGE SCALE GENOMIC DNA]</scope>
    <source>
        <strain evidence="5 6">JCM 16009</strain>
    </source>
</reference>
<keyword evidence="5" id="KW-0456">Lyase</keyword>
<evidence type="ECO:0000256" key="3">
    <source>
        <dbReference type="ARBA" id="ARBA00022842"/>
    </source>
</evidence>
<evidence type="ECO:0000256" key="2">
    <source>
        <dbReference type="ARBA" id="ARBA00022723"/>
    </source>
</evidence>
<comment type="caution">
    <text evidence="5">The sequence shown here is derived from an EMBL/GenBank/DDBJ whole genome shotgun (WGS) entry which is preliminary data.</text>
</comment>
<dbReference type="InterPro" id="IPR011206">
    <property type="entry name" value="Citrate_lyase_beta/mcl1/mcl2"/>
</dbReference>
<dbReference type="RefSeq" id="WP_344419750.1">
    <property type="nucleotide sequence ID" value="NZ_BAAAQK010000016.1"/>
</dbReference>
<accession>A0ABN2NA04</accession>
<evidence type="ECO:0000259" key="4">
    <source>
        <dbReference type="Pfam" id="PF03328"/>
    </source>
</evidence>
<gene>
    <name evidence="5" type="ORF">GCM10009836_42570</name>
</gene>
<dbReference type="InterPro" id="IPR005000">
    <property type="entry name" value="Aldolase/citrate-lyase_domain"/>
</dbReference>
<dbReference type="InterPro" id="IPR015813">
    <property type="entry name" value="Pyrv/PenolPyrv_kinase-like_dom"/>
</dbReference>
<dbReference type="PIRSF" id="PIRSF015582">
    <property type="entry name" value="Cit_lyase_B"/>
    <property type="match status" value="1"/>
</dbReference>
<comment type="cofactor">
    <cofactor evidence="1">
        <name>Mg(2+)</name>
        <dbReference type="ChEBI" id="CHEBI:18420"/>
    </cofactor>
</comment>
<evidence type="ECO:0000256" key="1">
    <source>
        <dbReference type="ARBA" id="ARBA00001946"/>
    </source>
</evidence>
<keyword evidence="2" id="KW-0479">Metal-binding</keyword>
<protein>
    <submittedName>
        <fullName evidence="5">CoA ester lyase</fullName>
    </submittedName>
</protein>
<dbReference type="Pfam" id="PF03328">
    <property type="entry name" value="HpcH_HpaI"/>
    <property type="match status" value="1"/>
</dbReference>
<dbReference type="Proteomes" id="UP001500449">
    <property type="component" value="Unassembled WGS sequence"/>
</dbReference>
<dbReference type="PANTHER" id="PTHR32308:SF0">
    <property type="entry name" value="HPCH_HPAI ALDOLASE_CITRATE LYASE DOMAIN-CONTAINING PROTEIN"/>
    <property type="match status" value="1"/>
</dbReference>
<dbReference type="InterPro" id="IPR040442">
    <property type="entry name" value="Pyrv_kinase-like_dom_sf"/>
</dbReference>
<name>A0ABN2NA04_9PSEU</name>
<feature type="domain" description="HpcH/HpaI aldolase/citrate lyase" evidence="4">
    <location>
        <begin position="8"/>
        <end position="230"/>
    </location>
</feature>